<evidence type="ECO:0000256" key="6">
    <source>
        <dbReference type="ARBA" id="ARBA00047745"/>
    </source>
</evidence>
<evidence type="ECO:0000256" key="5">
    <source>
        <dbReference type="ARBA" id="ARBA00022840"/>
    </source>
</evidence>
<evidence type="ECO:0000256" key="2">
    <source>
        <dbReference type="ARBA" id="ARBA00022679"/>
    </source>
</evidence>
<keyword evidence="5 7" id="KW-0067">ATP-binding</keyword>
<comment type="caution">
    <text evidence="10">The sequence shown here is derived from an EMBL/GenBank/DDBJ whole genome shotgun (WGS) entry which is preliminary data.</text>
</comment>
<dbReference type="PANTHER" id="PTHR46566:SF1">
    <property type="entry name" value="1-PHOSPHOFRUCTOKINASE"/>
    <property type="match status" value="1"/>
</dbReference>
<feature type="domain" description="Carbohydrate kinase PfkB" evidence="9">
    <location>
        <begin position="22"/>
        <end position="282"/>
    </location>
</feature>
<dbReference type="EMBL" id="JBHTCO010000036">
    <property type="protein sequence ID" value="MFC7394650.1"/>
    <property type="molecule type" value="Genomic_DNA"/>
</dbReference>
<dbReference type="NCBIfam" id="TIGR03168">
    <property type="entry name" value="1-PFK"/>
    <property type="match status" value="1"/>
</dbReference>
<dbReference type="Pfam" id="PF00294">
    <property type="entry name" value="PfkB"/>
    <property type="match status" value="1"/>
</dbReference>
<dbReference type="CDD" id="cd01164">
    <property type="entry name" value="FruK_PfkB_like"/>
    <property type="match status" value="1"/>
</dbReference>
<evidence type="ECO:0000256" key="1">
    <source>
        <dbReference type="ARBA" id="ARBA00005380"/>
    </source>
</evidence>
<dbReference type="InterPro" id="IPR017583">
    <property type="entry name" value="Tagatose/fructose_Pkinase"/>
</dbReference>
<dbReference type="PIRSF" id="PIRSF000535">
    <property type="entry name" value="1PFK/6PFK/LacC"/>
    <property type="match status" value="1"/>
</dbReference>
<dbReference type="InterPro" id="IPR022463">
    <property type="entry name" value="1-PFruKinase"/>
</dbReference>
<comment type="catalytic activity">
    <reaction evidence="6 8">
        <text>beta-D-fructose 1-phosphate + ATP = beta-D-fructose 1,6-bisphosphate + ADP + H(+)</text>
        <dbReference type="Rhea" id="RHEA:14213"/>
        <dbReference type="ChEBI" id="CHEBI:15378"/>
        <dbReference type="ChEBI" id="CHEBI:30616"/>
        <dbReference type="ChEBI" id="CHEBI:32966"/>
        <dbReference type="ChEBI" id="CHEBI:138881"/>
        <dbReference type="ChEBI" id="CHEBI:456216"/>
        <dbReference type="EC" id="2.7.1.56"/>
    </reaction>
</comment>
<keyword evidence="3 7" id="KW-0547">Nucleotide-binding</keyword>
<dbReference type="SUPFAM" id="SSF53613">
    <property type="entry name" value="Ribokinase-like"/>
    <property type="match status" value="1"/>
</dbReference>
<comment type="similarity">
    <text evidence="1">Belongs to the carbohydrate kinase pfkB family.</text>
</comment>
<name>A0ABW2Q3K7_9BACL</name>
<reference evidence="11" key="1">
    <citation type="journal article" date="2019" name="Int. J. Syst. Evol. Microbiol.">
        <title>The Global Catalogue of Microorganisms (GCM) 10K type strain sequencing project: providing services to taxonomists for standard genome sequencing and annotation.</title>
        <authorList>
            <consortium name="The Broad Institute Genomics Platform"/>
            <consortium name="The Broad Institute Genome Sequencing Center for Infectious Disease"/>
            <person name="Wu L."/>
            <person name="Ma J."/>
        </authorList>
    </citation>
    <scope>NUCLEOTIDE SEQUENCE [LARGE SCALE GENOMIC DNA]</scope>
    <source>
        <strain evidence="11">CGMCC 1.16305</strain>
    </source>
</reference>
<comment type="pathway">
    <text evidence="7">Carbohydrate metabolism; D-tagatose 6-phosphate degradation; D-glyceraldehyde 3-phosphate and glycerone phosphate from D-tagatose 6-phosphate: step 1/2.</text>
</comment>
<dbReference type="InterPro" id="IPR029056">
    <property type="entry name" value="Ribokinase-like"/>
</dbReference>
<dbReference type="EC" id="2.7.1.144" evidence="7"/>
<dbReference type="PANTHER" id="PTHR46566">
    <property type="entry name" value="1-PHOSPHOFRUCTOKINASE-RELATED"/>
    <property type="match status" value="1"/>
</dbReference>
<sequence>MIYTCTLNPSLDYFSEVNNFQIGQLNRMDTDKKMPGGKGINVSRVLRRLGTSSVALGFIGGFTGDFIRRQLVSENIDTDFVEVDGDTRINVKVKSREETEINGPSPEINSDQEDELLLKLHRLNDDDILVLSGSIPSSLSANIYKEMMLKLKDKNVKVVVDTSGQALKEALAAQPFLIKPNQSELGELFNKEISTIDEVIVYAQKLIDEGAMNVIVSMGANGSLFVNREMAVHAEVPQGEVKNSVGAGDSLVGGFLSEYLRSGNFIEAFRYGTASGSATAFSIDLCTKATVEELLPKIQIHHIERQGGNR</sequence>
<accession>A0ABW2Q3K7</accession>
<evidence type="ECO:0000313" key="10">
    <source>
        <dbReference type="EMBL" id="MFC7394650.1"/>
    </source>
</evidence>
<dbReference type="GO" id="GO:0008662">
    <property type="term" value="F:1-phosphofructokinase activity"/>
    <property type="evidence" value="ECO:0007669"/>
    <property type="project" value="UniProtKB-EC"/>
</dbReference>
<keyword evidence="4 8" id="KW-0418">Kinase</keyword>
<comment type="function">
    <text evidence="8">Catalyzes the ATP-dependent phosphorylation of fructose-l-phosphate to fructose-l,6-bisphosphate.</text>
</comment>
<dbReference type="PROSITE" id="PS00584">
    <property type="entry name" value="PFKB_KINASES_2"/>
    <property type="match status" value="1"/>
</dbReference>
<keyword evidence="7" id="KW-0423">Lactose metabolism</keyword>
<dbReference type="Gene3D" id="3.40.1190.20">
    <property type="match status" value="1"/>
</dbReference>
<organism evidence="10 11">
    <name type="scientific">Scopulibacillus cellulosilyticus</name>
    <dbReference type="NCBI Taxonomy" id="2665665"/>
    <lineage>
        <taxon>Bacteria</taxon>
        <taxon>Bacillati</taxon>
        <taxon>Bacillota</taxon>
        <taxon>Bacilli</taxon>
        <taxon>Bacillales</taxon>
        <taxon>Sporolactobacillaceae</taxon>
        <taxon>Scopulibacillus</taxon>
    </lineage>
</organism>
<evidence type="ECO:0000313" key="11">
    <source>
        <dbReference type="Proteomes" id="UP001596505"/>
    </source>
</evidence>
<evidence type="ECO:0000256" key="7">
    <source>
        <dbReference type="PIRNR" id="PIRNR000535"/>
    </source>
</evidence>
<dbReference type="InterPro" id="IPR002173">
    <property type="entry name" value="Carboh/pur_kinase_PfkB_CS"/>
</dbReference>
<keyword evidence="2 7" id="KW-0808">Transferase</keyword>
<keyword evidence="11" id="KW-1185">Reference proteome</keyword>
<evidence type="ECO:0000256" key="4">
    <source>
        <dbReference type="ARBA" id="ARBA00022777"/>
    </source>
</evidence>
<evidence type="ECO:0000256" key="8">
    <source>
        <dbReference type="RuleBase" id="RU369061"/>
    </source>
</evidence>
<evidence type="ECO:0000256" key="3">
    <source>
        <dbReference type="ARBA" id="ARBA00022741"/>
    </source>
</evidence>
<protein>
    <recommendedName>
        <fullName evidence="7">Tagatose-6-phosphate kinase</fullName>
        <ecNumber evidence="7">2.7.1.144</ecNumber>
    </recommendedName>
</protein>
<gene>
    <name evidence="10" type="primary">pfkB</name>
    <name evidence="10" type="ORF">ACFQRG_17135</name>
</gene>
<dbReference type="Proteomes" id="UP001596505">
    <property type="component" value="Unassembled WGS sequence"/>
</dbReference>
<dbReference type="RefSeq" id="WP_380968290.1">
    <property type="nucleotide sequence ID" value="NZ_JBHTCO010000036.1"/>
</dbReference>
<comment type="catalytic activity">
    <reaction evidence="7">
        <text>D-tagatofuranose 6-phosphate + ATP = D-tagatofuranose 1,6-bisphosphate + ADP + H(+)</text>
        <dbReference type="Rhea" id="RHEA:12420"/>
        <dbReference type="ChEBI" id="CHEBI:15378"/>
        <dbReference type="ChEBI" id="CHEBI:30616"/>
        <dbReference type="ChEBI" id="CHEBI:58694"/>
        <dbReference type="ChEBI" id="CHEBI:58695"/>
        <dbReference type="ChEBI" id="CHEBI:456216"/>
        <dbReference type="EC" id="2.7.1.144"/>
    </reaction>
</comment>
<dbReference type="InterPro" id="IPR011611">
    <property type="entry name" value="PfkB_dom"/>
</dbReference>
<dbReference type="NCBIfam" id="TIGR03828">
    <property type="entry name" value="pfkB"/>
    <property type="match status" value="1"/>
</dbReference>
<comment type="similarity">
    <text evidence="7">Belongs to the carbohydrate kinase PfkB family. LacC subfamily.</text>
</comment>
<proteinExistence type="inferred from homology"/>
<dbReference type="PROSITE" id="PS00583">
    <property type="entry name" value="PFKB_KINASES_1"/>
    <property type="match status" value="1"/>
</dbReference>
<evidence type="ECO:0000259" key="9">
    <source>
        <dbReference type="Pfam" id="PF00294"/>
    </source>
</evidence>